<dbReference type="InterPro" id="IPR009061">
    <property type="entry name" value="DNA-bd_dom_put_sf"/>
</dbReference>
<dbReference type="PRINTS" id="PR00040">
    <property type="entry name" value="HTHMERR"/>
</dbReference>
<dbReference type="InterPro" id="IPR047057">
    <property type="entry name" value="MerR_fam"/>
</dbReference>
<dbReference type="SUPFAM" id="SSF46955">
    <property type="entry name" value="Putative DNA-binding domain"/>
    <property type="match status" value="2"/>
</dbReference>
<dbReference type="PANTHER" id="PTHR30204:SF69">
    <property type="entry name" value="MERR-FAMILY TRANSCRIPTIONAL REGULATOR"/>
    <property type="match status" value="1"/>
</dbReference>
<feature type="domain" description="HTH merR-type" evidence="5">
    <location>
        <begin position="8"/>
        <end position="56"/>
    </location>
</feature>
<evidence type="ECO:0000259" key="5">
    <source>
        <dbReference type="PROSITE" id="PS50937"/>
    </source>
</evidence>
<accession>A0ABV9HQJ1</accession>
<dbReference type="Proteomes" id="UP001596011">
    <property type="component" value="Unassembled WGS sequence"/>
</dbReference>
<keyword evidence="4" id="KW-0804">Transcription</keyword>
<keyword evidence="1" id="KW-0678">Repressor</keyword>
<dbReference type="PROSITE" id="PS50937">
    <property type="entry name" value="HTH_MERR_2"/>
    <property type="match status" value="2"/>
</dbReference>
<dbReference type="EMBL" id="JBHSFI010000009">
    <property type="protein sequence ID" value="MFC4631690.1"/>
    <property type="molecule type" value="Genomic_DNA"/>
</dbReference>
<gene>
    <name evidence="6" type="ORF">ACFO6V_25850</name>
</gene>
<evidence type="ECO:0000256" key="3">
    <source>
        <dbReference type="ARBA" id="ARBA00023125"/>
    </source>
</evidence>
<keyword evidence="7" id="KW-1185">Reference proteome</keyword>
<dbReference type="PANTHER" id="PTHR30204">
    <property type="entry name" value="REDOX-CYCLING DRUG-SENSING TRANSCRIPTIONAL ACTIVATOR SOXR"/>
    <property type="match status" value="1"/>
</dbReference>
<protein>
    <submittedName>
        <fullName evidence="6">MerR family transcriptional regulator</fullName>
    </submittedName>
</protein>
<evidence type="ECO:0000256" key="2">
    <source>
        <dbReference type="ARBA" id="ARBA00023015"/>
    </source>
</evidence>
<dbReference type="Gene3D" id="1.10.1660.10">
    <property type="match status" value="2"/>
</dbReference>
<dbReference type="RefSeq" id="WP_377141404.1">
    <property type="nucleotide sequence ID" value="NZ_JBHSFI010000009.1"/>
</dbReference>
<keyword evidence="3" id="KW-0238">DNA-binding</keyword>
<reference evidence="7" key="1">
    <citation type="journal article" date="2019" name="Int. J. Syst. Evol. Microbiol.">
        <title>The Global Catalogue of Microorganisms (GCM) 10K type strain sequencing project: providing services to taxonomists for standard genome sequencing and annotation.</title>
        <authorList>
            <consortium name="The Broad Institute Genomics Platform"/>
            <consortium name="The Broad Institute Genome Sequencing Center for Infectious Disease"/>
            <person name="Wu L."/>
            <person name="Ma J."/>
        </authorList>
    </citation>
    <scope>NUCLEOTIDE SEQUENCE [LARGE SCALE GENOMIC DNA]</scope>
    <source>
        <strain evidence="7">CCUG 42722</strain>
    </source>
</reference>
<sequence length="287" mass="30319">MTRGDRSPLRTADVARESGYSVQQVRDLERLGVIPPAVRAANGYRAYTATHVRALRAYRGLASAAGPVDARRLLAATFDGTSAGAQGDPTEPGTRLADAAAAIGAVHVRLARERDEALRAREALRAIQAEAAAAVASDADPTVAAPDRAGDTMTITELAAALGVRTSTLRFWEQEGLAVPDRVTTLRARQYGTGAIQEARIVAALRSSGYGIPAVRDVVATLRQMDGVAEGQVDGVTEGAAQAERILDRRLDQIAARTVALLRAGADLAAVLDDPEQQEARPRVSRR</sequence>
<dbReference type="InterPro" id="IPR000551">
    <property type="entry name" value="MerR-type_HTH_dom"/>
</dbReference>
<comment type="caution">
    <text evidence="6">The sequence shown here is derived from an EMBL/GenBank/DDBJ whole genome shotgun (WGS) entry which is preliminary data.</text>
</comment>
<evidence type="ECO:0000256" key="1">
    <source>
        <dbReference type="ARBA" id="ARBA00022491"/>
    </source>
</evidence>
<evidence type="ECO:0000256" key="4">
    <source>
        <dbReference type="ARBA" id="ARBA00023163"/>
    </source>
</evidence>
<dbReference type="SMART" id="SM00422">
    <property type="entry name" value="HTH_MERR"/>
    <property type="match status" value="2"/>
</dbReference>
<keyword evidence="2" id="KW-0805">Transcription regulation</keyword>
<organism evidence="6 7">
    <name type="scientific">Promicromonospora alba</name>
    <dbReference type="NCBI Taxonomy" id="1616110"/>
    <lineage>
        <taxon>Bacteria</taxon>
        <taxon>Bacillati</taxon>
        <taxon>Actinomycetota</taxon>
        <taxon>Actinomycetes</taxon>
        <taxon>Micrococcales</taxon>
        <taxon>Promicromonosporaceae</taxon>
        <taxon>Promicromonospora</taxon>
    </lineage>
</organism>
<name>A0ABV9HQJ1_9MICO</name>
<evidence type="ECO:0000313" key="6">
    <source>
        <dbReference type="EMBL" id="MFC4631690.1"/>
    </source>
</evidence>
<feature type="domain" description="HTH merR-type" evidence="5">
    <location>
        <begin position="152"/>
        <end position="221"/>
    </location>
</feature>
<dbReference type="Pfam" id="PF13411">
    <property type="entry name" value="MerR_1"/>
    <property type="match status" value="2"/>
</dbReference>
<evidence type="ECO:0000313" key="7">
    <source>
        <dbReference type="Proteomes" id="UP001596011"/>
    </source>
</evidence>
<proteinExistence type="predicted"/>